<feature type="transmembrane region" description="Helical" evidence="1">
    <location>
        <begin position="37"/>
        <end position="59"/>
    </location>
</feature>
<evidence type="ECO:0000313" key="3">
    <source>
        <dbReference type="Proteomes" id="UP000309138"/>
    </source>
</evidence>
<dbReference type="RefSeq" id="WP_136942192.1">
    <property type="nucleotide sequence ID" value="NZ_SWKR01000002.1"/>
</dbReference>
<feature type="transmembrane region" description="Helical" evidence="1">
    <location>
        <begin position="6"/>
        <end position="25"/>
    </location>
</feature>
<sequence>MSDARFWVAAILVLALVAAVVRILRRQRAAAQPAARWRPALLVALQAAAAGALWCMLFPPPIAVPRGVLVVATEDAPATLEAAPGETLVALPEAPAIADARRVPDLATALRQHPDAARLRIVGSGLAPRDRQPLPLPTRFDPPAPFSGLVALALPDSAAPGSAFAISGEVRGHRGAIVGLADPSGSIVDLARVGDDGRFTLRGTARTAGPARFELRVAARDGGMIERVAIPVVAREQRLPRVHVLAGAPGAETKFLRRWAADAGIAIALEAPLGAGVLLADDRLPITAATLGRIDLLVIDDRRWDALDGSARATIINAVDAGLGLLLRPGGALSAATQRSWASLGLDVARGEAVLPVRTADRDAPVVGRRDLIRPTPQAVTLLRDAGGEPLAAWRARGRGRIGIWAVPESYALTLAGDGERYGAWWSSLFSTLARADGEQSPAIDGIGRSGERVAICGLSGAATIDAPEGRATPLVVDPASGVHACAAYWPRAEGWHRLRNGEGRETALYVHPAGALVAVARSDRHAATIALAAASRQVRADAPARTAPGSPWPWFAALLVTLGLLWWLERSRFGRAERG</sequence>
<protein>
    <recommendedName>
        <fullName evidence="4">Carboxypeptidase regulatory-like domain-containing protein</fullName>
    </recommendedName>
</protein>
<evidence type="ECO:0008006" key="4">
    <source>
        <dbReference type="Google" id="ProtNLM"/>
    </source>
</evidence>
<accession>A0A4U1L0H5</accession>
<dbReference type="SUPFAM" id="SSF52317">
    <property type="entry name" value="Class I glutamine amidotransferase-like"/>
    <property type="match status" value="1"/>
</dbReference>
<dbReference type="Proteomes" id="UP000309138">
    <property type="component" value="Unassembled WGS sequence"/>
</dbReference>
<organism evidence="2 3">
    <name type="scientific">Sphingomonas baiyangensis</name>
    <dbReference type="NCBI Taxonomy" id="2572576"/>
    <lineage>
        <taxon>Bacteria</taxon>
        <taxon>Pseudomonadati</taxon>
        <taxon>Pseudomonadota</taxon>
        <taxon>Alphaproteobacteria</taxon>
        <taxon>Sphingomonadales</taxon>
        <taxon>Sphingomonadaceae</taxon>
        <taxon>Sphingomonas</taxon>
    </lineage>
</organism>
<proteinExistence type="predicted"/>
<keyword evidence="3" id="KW-1185">Reference proteome</keyword>
<dbReference type="InterPro" id="IPR029062">
    <property type="entry name" value="Class_I_gatase-like"/>
</dbReference>
<reference evidence="2 3" key="1">
    <citation type="submission" date="2019-04" db="EMBL/GenBank/DDBJ databases">
        <authorList>
            <person name="Yang Y."/>
            <person name="Wei D."/>
        </authorList>
    </citation>
    <scope>NUCLEOTIDE SEQUENCE [LARGE SCALE GENOMIC DNA]</scope>
    <source>
        <strain evidence="2 3">L-1-4w-11</strain>
    </source>
</reference>
<dbReference type="OrthoDB" id="7199749at2"/>
<keyword evidence="1" id="KW-0472">Membrane</keyword>
<keyword evidence="1" id="KW-1133">Transmembrane helix</keyword>
<keyword evidence="1" id="KW-0812">Transmembrane</keyword>
<comment type="caution">
    <text evidence="2">The sequence shown here is derived from an EMBL/GenBank/DDBJ whole genome shotgun (WGS) entry which is preliminary data.</text>
</comment>
<name>A0A4U1L0H5_9SPHN</name>
<feature type="transmembrane region" description="Helical" evidence="1">
    <location>
        <begin position="553"/>
        <end position="569"/>
    </location>
</feature>
<dbReference type="AlphaFoldDB" id="A0A4U1L0H5"/>
<dbReference type="EMBL" id="SWKR01000002">
    <property type="protein sequence ID" value="TKD50249.1"/>
    <property type="molecule type" value="Genomic_DNA"/>
</dbReference>
<gene>
    <name evidence="2" type="ORF">FBR43_05360</name>
</gene>
<evidence type="ECO:0000313" key="2">
    <source>
        <dbReference type="EMBL" id="TKD50249.1"/>
    </source>
</evidence>
<evidence type="ECO:0000256" key="1">
    <source>
        <dbReference type="SAM" id="Phobius"/>
    </source>
</evidence>